<evidence type="ECO:0000256" key="1">
    <source>
        <dbReference type="SAM" id="MobiDB-lite"/>
    </source>
</evidence>
<accession>A0ABD3NLW7</accession>
<feature type="compositionally biased region" description="Polar residues" evidence="1">
    <location>
        <begin position="1509"/>
        <end position="1518"/>
    </location>
</feature>
<reference evidence="2 3" key="1">
    <citation type="submission" date="2024-10" db="EMBL/GenBank/DDBJ databases">
        <title>Updated reference genomes for cyclostephanoid diatoms.</title>
        <authorList>
            <person name="Roberts W.R."/>
            <person name="Alverson A.J."/>
        </authorList>
    </citation>
    <scope>NUCLEOTIDE SEQUENCE [LARGE SCALE GENOMIC DNA]</scope>
    <source>
        <strain evidence="2 3">AJA010-31</strain>
    </source>
</reference>
<feature type="compositionally biased region" description="Polar residues" evidence="1">
    <location>
        <begin position="1468"/>
        <end position="1484"/>
    </location>
</feature>
<dbReference type="InterPro" id="IPR036691">
    <property type="entry name" value="Endo/exonu/phosph_ase_sf"/>
</dbReference>
<feature type="compositionally biased region" description="Acidic residues" evidence="1">
    <location>
        <begin position="149"/>
        <end position="164"/>
    </location>
</feature>
<organism evidence="2 3">
    <name type="scientific">Cyclotella atomus</name>
    <dbReference type="NCBI Taxonomy" id="382360"/>
    <lineage>
        <taxon>Eukaryota</taxon>
        <taxon>Sar</taxon>
        <taxon>Stramenopiles</taxon>
        <taxon>Ochrophyta</taxon>
        <taxon>Bacillariophyta</taxon>
        <taxon>Coscinodiscophyceae</taxon>
        <taxon>Thalassiosirophycidae</taxon>
        <taxon>Stephanodiscales</taxon>
        <taxon>Stephanodiscaceae</taxon>
        <taxon>Cyclotella</taxon>
    </lineage>
</organism>
<feature type="region of interest" description="Disordered" evidence="1">
    <location>
        <begin position="1244"/>
        <end position="1288"/>
    </location>
</feature>
<feature type="compositionally biased region" description="Polar residues" evidence="1">
    <location>
        <begin position="31"/>
        <end position="42"/>
    </location>
</feature>
<name>A0ABD3NLW7_9STRA</name>
<feature type="compositionally biased region" description="Low complexity" evidence="1">
    <location>
        <begin position="1256"/>
        <end position="1280"/>
    </location>
</feature>
<feature type="compositionally biased region" description="Low complexity" evidence="1">
    <location>
        <begin position="486"/>
        <end position="499"/>
    </location>
</feature>
<feature type="region of interest" description="Disordered" evidence="1">
    <location>
        <begin position="478"/>
        <end position="507"/>
    </location>
</feature>
<comment type="caution">
    <text evidence="2">The sequence shown here is derived from an EMBL/GenBank/DDBJ whole genome shotgun (WGS) entry which is preliminary data.</text>
</comment>
<evidence type="ECO:0000313" key="2">
    <source>
        <dbReference type="EMBL" id="KAL3775641.1"/>
    </source>
</evidence>
<dbReference type="SUPFAM" id="SSF56219">
    <property type="entry name" value="DNase I-like"/>
    <property type="match status" value="1"/>
</dbReference>
<feature type="compositionally biased region" description="Basic and acidic residues" evidence="1">
    <location>
        <begin position="184"/>
        <end position="215"/>
    </location>
</feature>
<feature type="compositionally biased region" description="Basic residues" evidence="1">
    <location>
        <begin position="173"/>
        <end position="182"/>
    </location>
</feature>
<evidence type="ECO:0008006" key="4">
    <source>
        <dbReference type="Google" id="ProtNLM"/>
    </source>
</evidence>
<dbReference type="Gene3D" id="3.60.10.10">
    <property type="entry name" value="Endonuclease/exonuclease/phosphatase"/>
    <property type="match status" value="1"/>
</dbReference>
<dbReference type="EMBL" id="JALLPJ020001145">
    <property type="protein sequence ID" value="KAL3775641.1"/>
    <property type="molecule type" value="Genomic_DNA"/>
</dbReference>
<keyword evidence="3" id="KW-1185">Reference proteome</keyword>
<feature type="region of interest" description="Disordered" evidence="1">
    <location>
        <begin position="431"/>
        <end position="452"/>
    </location>
</feature>
<feature type="region of interest" description="Disordered" evidence="1">
    <location>
        <begin position="3114"/>
        <end position="3170"/>
    </location>
</feature>
<evidence type="ECO:0000313" key="3">
    <source>
        <dbReference type="Proteomes" id="UP001530400"/>
    </source>
</evidence>
<feature type="region of interest" description="Disordered" evidence="1">
    <location>
        <begin position="1"/>
        <end position="45"/>
    </location>
</feature>
<gene>
    <name evidence="2" type="ORF">ACHAWO_002612</name>
</gene>
<protein>
    <recommendedName>
        <fullName evidence="4">PHD-type domain-containing protein</fullName>
    </recommendedName>
</protein>
<feature type="region of interest" description="Disordered" evidence="1">
    <location>
        <begin position="102"/>
        <end position="215"/>
    </location>
</feature>
<feature type="compositionally biased region" description="Basic and acidic residues" evidence="1">
    <location>
        <begin position="3114"/>
        <end position="3144"/>
    </location>
</feature>
<proteinExistence type="predicted"/>
<feature type="region of interest" description="Disordered" evidence="1">
    <location>
        <begin position="1454"/>
        <end position="1571"/>
    </location>
</feature>
<feature type="compositionally biased region" description="Low complexity" evidence="1">
    <location>
        <begin position="102"/>
        <end position="111"/>
    </location>
</feature>
<sequence>MVGGRNTNNNNNYRGGRGRRGRGGGRFFTPTHHNNNSNNLGFGQSPFPQFPGGMPYAQGGIPFMPGAMTYGTPGHYTSIPFTGPFQNMGGYNPGLTPNAEAPAANGEETANQNDGYVSPSRKGTIKSALRATPTPPPKKARWNNNFEILGEENEETVQEEESEEKTEGTGNKKTIKAKKSTGGKRNEKYDKDVEEQAKETEGANEGKRKKEKETKMAEVNTYNQSVNRLSKPTAQQSKVYLELREKISLSAPIKMSDLKEITNEVHLTSLLVNMVVQKHAEHAALHDSEPFEPDRAHDYCKMMRKSALLKALNHPVFYENLHQIFRGHSYTTLATSTVNHFPHLIGGELLEVIQQENPDPAFVRKASEYILNRVYMNDQDRVKEFLQKLTDEEVIKQATTPGELTKAYAAMFQVKRALPYRIDLEEFPDPPVGGWAGKPHPKPGTNGNEDGTAMEAEAPQIEALLTSTSPNAEVLVMDQEPPTPAPASSDTAGATSTSAQPAATMAGSVSDTVMAAAHTPPPKEYGKGSNKSSTTAYFRMRLQIKRDDSTLWNTGIESNASFVASTVLGYFLSVAKDYDHKLDIIPFNEVHGAKPLTVDHNISQLPLDELHKYVDTLVFVNGTKKWRSFEFKIKTSLISPQQFALTPLLSNGSNNPLANYLSENKLALLRGTKWNQETYPLWLLDKSDISDDPVAILQELNQRILQLTGEAAPAMGVEWKLLESQVFNREPITAPGYYITGNLQNEDSIERAISRLQRDSLWHHTGQTLFLKARACSKNNDGLTPIHDTLKAQQQYAQSKPYFSIIGLPPNTLEMVGQTDMSVRGSIKELVLQLTTSSKPNIQVIEKIGNGESLNQLVFIGDISNIEELKELAPVVLQKITSWSGNPNGKLDVTTLISPAPEEPKHQTGMLIYTQQALPTSRRDPMPAQLPQPTAISPPQKQIDALMSLITQLRNEVQQIRTEISRKPADVTVTSVITDALSSLSDRVDNVSEEMKIRAVDIEALKATSDNIFSELTKVKIGSEMDMVIARAHLSGDYLIDLPNTCKEEELCLPAHGHSDSLPEGHIHPNELEEKLNNLSPTEIQHMVRTAPGFIEHNEDNFCLECLEDSTKGELSFECSICGGAWHEQCHDILEYKYEAGHVLPACYRCRTILQFEKGLRMIIECPICSAWLDSKKREILSLTKAEQHRLRIQQLAILREGIVNLNVLSVVEQTETALQQIYDDRQESEVEFEAGGVNADEYESEQPASNQHNITQTTPLTTMSTTTATSTAASKVGATDGTAEDQHQANVSAYRAEVMGMYPSNPPNGEVFDNLVHNWMDERDKAIGEAITALLLEIKQKKYHMQRDDYDSTGSEMAPLPHELELIRNFRHCHSLFWPTESRKKATGICPFTEANQGWLDSSGMSELVQSCTCSEGYDLDIVNMIMHLQTHSHWISKVASLIVMEHDVTTGMHPLRGPHSPAHETASPQQPQKLFRTNTGNPKRTGESDSDSNDEPPRATLGKRRTNQLLSRIPESSSDKEHESTSGSDTASESKHYKAAQAKRYQITDAKRPNEAGQNIFASGDPRIDRTPDDRLLRMASNNINGSKMDRYGLEVSPDIDVTDELGIDIMGLQETKKPWTAANIRKYNQQAQIMWPQGVRNIFSSAPWKYDEKDYMAGGTMLSLHGRVLGRIVSTGSDKWGRFTWTTLRGSRDEGIVVINAYRTCHLKSDNPGPFTQYQMEYVGLRESGIKEPIPRFQILKDLTALIDEKREQGFRPIVMMDANEDWVKESHKKQGNKLKKFMQQAQLADPYYLKFNTAPRTCIISTNRLDYILIDPALLPAVRNVGYLGSMEGNMSDHTMAFIDFDEKLLFKGLVNRPTEIHSREFMICQDDKKLKFTTLARTQFIHHKIHERVMRLAADFTEHGPTEENITTYVKLDTEIIELTKCAAKKAGRKKFGYMRSPDLVQAGQLLMLYKCFLSCKLRRQPLPESCIKSAARLGVDTSTYSKKSCKQVRREVYARRRELWAVQKECEERRIQWIKKLAEDRTRAAGDQDWELKMNAMKRTVEERSINRKLSAISKGTHSQLDRIQIPAHNWYYSEKESELYHYDKGVWEAYPRHDQYNDKYFTHHTLKVVPPDAVPIEVLQTDDFIEIASFIQSETPMWLDVTDSDEIKKLLLARNKRHLQQADIEGGTSSTPIMKQVRSDHGLSEFNDQILNGNLITSMEATPEILDWFEAIKRPVTPTLETVVGIIDKEAYQEMFKNATEKTSSGGEIHYTLWKALAEQDDFAEFLCVMISLPFMYGFPNPRWSNEVDVMLEKKAGVRKIHLLRIIGLLEADFNTALKYFFAKRMMHNAEQIGISDEQWGSRKNRSSIDAAMLKLLMFETARVKKATLAGTYYDLCANYDRIFKSISNLIAQRSGMDKNILRARALVIENMRRRVKTALGTSVESYGQEPNEPEVGGEVQGKGDVPSLWCIQSDTLLRAHERGAYGMNLQNPSGTRRIKRCNTQFVDDDDGWASAPFDSEHPTSETVRRMQHDAQRWNNINNIPGQTIAFHKCKWQILAWRVINGDLQVIHSTEDRLVLKDNKGGAAIIEFLPPDQPNKGLGYYLCPDGNQEHQYKYVYEAISDLCNKITGAQLSEKETKQALFQRLLPKLDYGLYASYFTKRQSTDLDKIINASFLPGLRVNRNTKRAIVHGPTMYGGLEMPDVYTRQTQHHIKYMIKQLRWNNTLANDILTALDNVQLASGFVSPILEHTNTEMDYIDRGWIVDLRERLNEIGATLWIEDAWQPQLQREGDISLMERFLSVQSTSWQRNQLRKVLHWLRVITLSDLADPTGQFIPGERLTGDWQAQSTLEWPHQPKPNKKAFAEFRKFLRNTVCLEESPWKRPGSDLRISSPMGRWFTDTKRHTIPTCCRTKDALYYRDEDTQSISKYTLKGQSGFFKYDGEVTDIPEEAHPVNCRFVDGDKLWTSRKYRPTHKHLPERKRPGIILHDNLIRNTSTIKGASDGSLFRDEEVMTAGWIIANDTEHMTAAVFVISTVSSLSSYRAELEGTFRFLKHIEYLEMSPEEVRHWCDNEGAVAATNKTAIHTPGDMLAPDADIILAILHHKRKTGIASECLHVLSHQDTKEKKTKEEKKAEKKEKQRERRARIREVDVGEGTHAPSPEPSPPSSPTLSIAESRRKTRLKLPCREIGKKKKAKDLSDEALMNVACDEYASEAAREHMECPEAPAHNILQPPYEGSKAMLKIGDLWITSDYDSNIHFARTAPALRSYCRTRHNWSKKTMELVDWKMIDNIRRNQKWNVYVRSMKVLHGWLPIMHNLGKFKHITQCPGCECPDETFLHLFNCSHYLMNYEQS</sequence>
<dbReference type="Proteomes" id="UP001530400">
    <property type="component" value="Unassembled WGS sequence"/>
</dbReference>
<feature type="compositionally biased region" description="Low complexity" evidence="1">
    <location>
        <begin position="1"/>
        <end position="14"/>
    </location>
</feature>